<dbReference type="EMBL" id="GBXM01048741">
    <property type="protein sequence ID" value="JAH59836.1"/>
    <property type="molecule type" value="Transcribed_RNA"/>
</dbReference>
<accession>A0A0E9U214</accession>
<evidence type="ECO:0000313" key="1">
    <source>
        <dbReference type="EMBL" id="JAH59836.1"/>
    </source>
</evidence>
<reference evidence="1" key="1">
    <citation type="submission" date="2014-11" db="EMBL/GenBank/DDBJ databases">
        <authorList>
            <person name="Amaro Gonzalez C."/>
        </authorList>
    </citation>
    <scope>NUCLEOTIDE SEQUENCE</scope>
</reference>
<protein>
    <submittedName>
        <fullName evidence="1">Uncharacterized protein</fullName>
    </submittedName>
</protein>
<name>A0A0E9U214_ANGAN</name>
<proteinExistence type="predicted"/>
<dbReference type="AlphaFoldDB" id="A0A0E9U214"/>
<sequence>MQFEAEQCFTIFINGKRDSFCLTCTSLTKNGTCIVIRQYLCYFWINNLFG</sequence>
<organism evidence="1">
    <name type="scientific">Anguilla anguilla</name>
    <name type="common">European freshwater eel</name>
    <name type="synonym">Muraena anguilla</name>
    <dbReference type="NCBI Taxonomy" id="7936"/>
    <lineage>
        <taxon>Eukaryota</taxon>
        <taxon>Metazoa</taxon>
        <taxon>Chordata</taxon>
        <taxon>Craniata</taxon>
        <taxon>Vertebrata</taxon>
        <taxon>Euteleostomi</taxon>
        <taxon>Actinopterygii</taxon>
        <taxon>Neopterygii</taxon>
        <taxon>Teleostei</taxon>
        <taxon>Anguilliformes</taxon>
        <taxon>Anguillidae</taxon>
        <taxon>Anguilla</taxon>
    </lineage>
</organism>
<reference evidence="1" key="2">
    <citation type="journal article" date="2015" name="Fish Shellfish Immunol.">
        <title>Early steps in the European eel (Anguilla anguilla)-Vibrio vulnificus interaction in the gills: Role of the RtxA13 toxin.</title>
        <authorList>
            <person name="Callol A."/>
            <person name="Pajuelo D."/>
            <person name="Ebbesson L."/>
            <person name="Teles M."/>
            <person name="MacKenzie S."/>
            <person name="Amaro C."/>
        </authorList>
    </citation>
    <scope>NUCLEOTIDE SEQUENCE</scope>
</reference>